<keyword evidence="5 6" id="KW-0472">Membrane</keyword>
<dbReference type="InterPro" id="IPR036259">
    <property type="entry name" value="MFS_trans_sf"/>
</dbReference>
<feature type="transmembrane region" description="Helical" evidence="6">
    <location>
        <begin position="304"/>
        <end position="321"/>
    </location>
</feature>
<protein>
    <submittedName>
        <fullName evidence="8">MFS transporter</fullName>
    </submittedName>
</protein>
<dbReference type="InterPro" id="IPR020846">
    <property type="entry name" value="MFS_dom"/>
</dbReference>
<feature type="transmembrane region" description="Helical" evidence="6">
    <location>
        <begin position="145"/>
        <end position="167"/>
    </location>
</feature>
<evidence type="ECO:0000256" key="4">
    <source>
        <dbReference type="ARBA" id="ARBA00022989"/>
    </source>
</evidence>
<evidence type="ECO:0000256" key="2">
    <source>
        <dbReference type="ARBA" id="ARBA00022475"/>
    </source>
</evidence>
<gene>
    <name evidence="8" type="ORF">GCM10009533_34810</name>
</gene>
<dbReference type="PANTHER" id="PTHR43124">
    <property type="entry name" value="PURINE EFFLUX PUMP PBUE"/>
    <property type="match status" value="1"/>
</dbReference>
<feature type="transmembrane region" description="Helical" evidence="6">
    <location>
        <begin position="116"/>
        <end position="133"/>
    </location>
</feature>
<dbReference type="PROSITE" id="PS50850">
    <property type="entry name" value="MFS"/>
    <property type="match status" value="1"/>
</dbReference>
<evidence type="ECO:0000313" key="9">
    <source>
        <dbReference type="Proteomes" id="UP001500729"/>
    </source>
</evidence>
<keyword evidence="2" id="KW-1003">Cell membrane</keyword>
<feature type="transmembrane region" description="Helical" evidence="6">
    <location>
        <begin position="173"/>
        <end position="195"/>
    </location>
</feature>
<evidence type="ECO:0000256" key="6">
    <source>
        <dbReference type="SAM" id="Phobius"/>
    </source>
</evidence>
<evidence type="ECO:0000256" key="1">
    <source>
        <dbReference type="ARBA" id="ARBA00004651"/>
    </source>
</evidence>
<reference evidence="8 9" key="1">
    <citation type="journal article" date="2019" name="Int. J. Syst. Evol. Microbiol.">
        <title>The Global Catalogue of Microorganisms (GCM) 10K type strain sequencing project: providing services to taxonomists for standard genome sequencing and annotation.</title>
        <authorList>
            <consortium name="The Broad Institute Genomics Platform"/>
            <consortium name="The Broad Institute Genome Sequencing Center for Infectious Disease"/>
            <person name="Wu L."/>
            <person name="Ma J."/>
        </authorList>
    </citation>
    <scope>NUCLEOTIDE SEQUENCE [LARGE SCALE GENOMIC DNA]</scope>
    <source>
        <strain evidence="8 9">JCM 10303</strain>
    </source>
</reference>
<accession>A0ABN1D2R8</accession>
<dbReference type="RefSeq" id="WP_009949524.1">
    <property type="nucleotide sequence ID" value="NZ_BAAAGS010000021.1"/>
</dbReference>
<evidence type="ECO:0000259" key="7">
    <source>
        <dbReference type="PROSITE" id="PS50850"/>
    </source>
</evidence>
<name>A0ABN1D2R8_SACER</name>
<keyword evidence="9" id="KW-1185">Reference proteome</keyword>
<dbReference type="Proteomes" id="UP001500729">
    <property type="component" value="Unassembled WGS sequence"/>
</dbReference>
<feature type="transmembrane region" description="Helical" evidence="6">
    <location>
        <begin position="24"/>
        <end position="48"/>
    </location>
</feature>
<dbReference type="InterPro" id="IPR011701">
    <property type="entry name" value="MFS"/>
</dbReference>
<keyword evidence="4 6" id="KW-1133">Transmembrane helix</keyword>
<feature type="transmembrane region" description="Helical" evidence="6">
    <location>
        <begin position="54"/>
        <end position="78"/>
    </location>
</feature>
<feature type="domain" description="Major facilitator superfamily (MFS) profile" evidence="7">
    <location>
        <begin position="21"/>
        <end position="392"/>
    </location>
</feature>
<comment type="subcellular location">
    <subcellularLocation>
        <location evidence="1">Cell membrane</location>
        <topology evidence="1">Multi-pass membrane protein</topology>
    </subcellularLocation>
</comment>
<sequence length="398" mass="40541">MSGTASSPATSPSDMSAAARPPMVLCAASFVSTFDRFAVTPMLLLIALDLRAPLAATVAAASGYFLAYGLSQAAWGVLSDRYGRVRIMRATLLGAAAAGLVSAVVPSLGALVAARVVAGACFGAVVPTALTYVGDTVPVARRQRALSELMGLMALGTALATAVGGVLADLLHWRAVFAAPAVLALACSFALRGLPEPERAAVGGMRQHFAAVLRNRWALLVFGLALVEGGALLGTMTFLASALQSGGVEASVAGIATGAYGVGVWLFSLLLRKAFSGRPVWLLITIGGAQMCAGYALVSLRVDVVTVVVTTLLLGGGWSFMHSSLQTWATSVAPSARGTAVSFFAAALFCGSAVASALGGFLVERGRYALLFAATTALAVALTAVAALARRRYEAGQR</sequence>
<feature type="transmembrane region" description="Helical" evidence="6">
    <location>
        <begin position="368"/>
        <end position="389"/>
    </location>
</feature>
<feature type="transmembrane region" description="Helical" evidence="6">
    <location>
        <begin position="90"/>
        <end position="110"/>
    </location>
</feature>
<feature type="transmembrane region" description="Helical" evidence="6">
    <location>
        <begin position="216"/>
        <end position="240"/>
    </location>
</feature>
<dbReference type="PANTHER" id="PTHR43124:SF3">
    <property type="entry name" value="CHLORAMPHENICOL EFFLUX PUMP RV0191"/>
    <property type="match status" value="1"/>
</dbReference>
<dbReference type="Pfam" id="PF07690">
    <property type="entry name" value="MFS_1"/>
    <property type="match status" value="1"/>
</dbReference>
<feature type="transmembrane region" description="Helical" evidence="6">
    <location>
        <begin position="252"/>
        <end position="271"/>
    </location>
</feature>
<dbReference type="Gene3D" id="1.20.1250.20">
    <property type="entry name" value="MFS general substrate transporter like domains"/>
    <property type="match status" value="1"/>
</dbReference>
<feature type="transmembrane region" description="Helical" evidence="6">
    <location>
        <begin position="341"/>
        <end position="362"/>
    </location>
</feature>
<dbReference type="SUPFAM" id="SSF103473">
    <property type="entry name" value="MFS general substrate transporter"/>
    <property type="match status" value="1"/>
</dbReference>
<dbReference type="InterPro" id="IPR050189">
    <property type="entry name" value="MFS_Efflux_Transporters"/>
</dbReference>
<evidence type="ECO:0000313" key="8">
    <source>
        <dbReference type="EMBL" id="GAA0532736.1"/>
    </source>
</evidence>
<feature type="transmembrane region" description="Helical" evidence="6">
    <location>
        <begin position="280"/>
        <end position="298"/>
    </location>
</feature>
<evidence type="ECO:0000256" key="5">
    <source>
        <dbReference type="ARBA" id="ARBA00023136"/>
    </source>
</evidence>
<comment type="caution">
    <text evidence="8">The sequence shown here is derived from an EMBL/GenBank/DDBJ whole genome shotgun (WGS) entry which is preliminary data.</text>
</comment>
<proteinExistence type="predicted"/>
<dbReference type="EMBL" id="BAAAGS010000021">
    <property type="protein sequence ID" value="GAA0532736.1"/>
    <property type="molecule type" value="Genomic_DNA"/>
</dbReference>
<evidence type="ECO:0000256" key="3">
    <source>
        <dbReference type="ARBA" id="ARBA00022692"/>
    </source>
</evidence>
<keyword evidence="3 6" id="KW-0812">Transmembrane</keyword>
<organism evidence="8 9">
    <name type="scientific">Saccharopolyspora erythraea</name>
    <name type="common">Streptomyces erythraeus</name>
    <dbReference type="NCBI Taxonomy" id="1836"/>
    <lineage>
        <taxon>Bacteria</taxon>
        <taxon>Bacillati</taxon>
        <taxon>Actinomycetota</taxon>
        <taxon>Actinomycetes</taxon>
        <taxon>Pseudonocardiales</taxon>
        <taxon>Pseudonocardiaceae</taxon>
        <taxon>Saccharopolyspora</taxon>
    </lineage>
</organism>